<evidence type="ECO:0000256" key="9">
    <source>
        <dbReference type="SAM" id="MobiDB-lite"/>
    </source>
</evidence>
<comment type="subcellular location">
    <subcellularLocation>
        <location evidence="1">Nucleus</location>
    </subcellularLocation>
</comment>
<evidence type="ECO:0000256" key="3">
    <source>
        <dbReference type="ARBA" id="ARBA00022771"/>
    </source>
</evidence>
<dbReference type="Gene3D" id="3.30.40.100">
    <property type="match status" value="1"/>
</dbReference>
<evidence type="ECO:0000256" key="7">
    <source>
        <dbReference type="ARBA" id="ARBA00023163"/>
    </source>
</evidence>
<dbReference type="InterPro" id="IPR001739">
    <property type="entry name" value="Methyl_CpG_DNA-bd"/>
</dbReference>
<feature type="region of interest" description="Disordered" evidence="9">
    <location>
        <begin position="140"/>
        <end position="170"/>
    </location>
</feature>
<sequence length="170" mass="19691">MEKSRKTNTADAYAVQCGKCFKWRLIPTKEQFEDIRQNFIDDPWACDKNPNVSCDDPGDIEYDTRNVWVIDKPNLPKPPSGVERLLIMRSDYSKMDVNYVMPNGKKLRSSVEVEKFLEAHPEYKDKYSLADFSFTTPKIPPEMIPKDIEPKVPSVRKKQKTKDSQSISEV</sequence>
<keyword evidence="13" id="KW-1185">Reference proteome</keyword>
<dbReference type="Proteomes" id="UP001327560">
    <property type="component" value="Chromosome 4"/>
</dbReference>
<dbReference type="InterPro" id="IPR016177">
    <property type="entry name" value="DNA-bd_dom_sf"/>
</dbReference>
<dbReference type="Pfam" id="PF07496">
    <property type="entry name" value="zf-CW"/>
    <property type="match status" value="1"/>
</dbReference>
<dbReference type="InterPro" id="IPR011124">
    <property type="entry name" value="Znf_CW"/>
</dbReference>
<dbReference type="SUPFAM" id="SSF54171">
    <property type="entry name" value="DNA-binding domain"/>
    <property type="match status" value="1"/>
</dbReference>
<dbReference type="PANTHER" id="PTHR12396">
    <property type="entry name" value="METHYL-CPG BINDING PROTEIN, MBD"/>
    <property type="match status" value="1"/>
</dbReference>
<keyword evidence="6" id="KW-0238">DNA-binding</keyword>
<evidence type="ECO:0000313" key="13">
    <source>
        <dbReference type="Proteomes" id="UP001327560"/>
    </source>
</evidence>
<gene>
    <name evidence="12" type="ORF">Cni_G11918</name>
</gene>
<dbReference type="CDD" id="cd01396">
    <property type="entry name" value="MeCP2_MBD"/>
    <property type="match status" value="1"/>
</dbReference>
<evidence type="ECO:0000313" key="12">
    <source>
        <dbReference type="EMBL" id="WOL03198.1"/>
    </source>
</evidence>
<organism evidence="12 13">
    <name type="scientific">Canna indica</name>
    <name type="common">Indian-shot</name>
    <dbReference type="NCBI Taxonomy" id="4628"/>
    <lineage>
        <taxon>Eukaryota</taxon>
        <taxon>Viridiplantae</taxon>
        <taxon>Streptophyta</taxon>
        <taxon>Embryophyta</taxon>
        <taxon>Tracheophyta</taxon>
        <taxon>Spermatophyta</taxon>
        <taxon>Magnoliopsida</taxon>
        <taxon>Liliopsida</taxon>
        <taxon>Zingiberales</taxon>
        <taxon>Cannaceae</taxon>
        <taxon>Canna</taxon>
    </lineage>
</organism>
<dbReference type="GO" id="GO:0003677">
    <property type="term" value="F:DNA binding"/>
    <property type="evidence" value="ECO:0007669"/>
    <property type="project" value="UniProtKB-KW"/>
</dbReference>
<feature type="domain" description="CW-type" evidence="11">
    <location>
        <begin position="7"/>
        <end position="62"/>
    </location>
</feature>
<dbReference type="Pfam" id="PF01429">
    <property type="entry name" value="MBD"/>
    <property type="match status" value="1"/>
</dbReference>
<evidence type="ECO:0000256" key="5">
    <source>
        <dbReference type="ARBA" id="ARBA00023015"/>
    </source>
</evidence>
<proteinExistence type="predicted"/>
<keyword evidence="4" id="KW-0862">Zinc</keyword>
<dbReference type="SMART" id="SM00391">
    <property type="entry name" value="MBD"/>
    <property type="match status" value="1"/>
</dbReference>
<evidence type="ECO:0000259" key="10">
    <source>
        <dbReference type="PROSITE" id="PS50982"/>
    </source>
</evidence>
<evidence type="ECO:0000256" key="1">
    <source>
        <dbReference type="ARBA" id="ARBA00004123"/>
    </source>
</evidence>
<evidence type="ECO:0000256" key="6">
    <source>
        <dbReference type="ARBA" id="ARBA00023125"/>
    </source>
</evidence>
<feature type="domain" description="MBD" evidence="10">
    <location>
        <begin position="68"/>
        <end position="139"/>
    </location>
</feature>
<dbReference type="EMBL" id="CP136893">
    <property type="protein sequence ID" value="WOL03198.1"/>
    <property type="molecule type" value="Genomic_DNA"/>
</dbReference>
<keyword evidence="3" id="KW-0863">Zinc-finger</keyword>
<dbReference type="GO" id="GO:0005634">
    <property type="term" value="C:nucleus"/>
    <property type="evidence" value="ECO:0007669"/>
    <property type="project" value="UniProtKB-SubCell"/>
</dbReference>
<reference evidence="12 13" key="1">
    <citation type="submission" date="2023-10" db="EMBL/GenBank/DDBJ databases">
        <title>Chromosome-scale genome assembly provides insights into flower coloration mechanisms of Canna indica.</title>
        <authorList>
            <person name="Li C."/>
        </authorList>
    </citation>
    <scope>NUCLEOTIDE SEQUENCE [LARGE SCALE GENOMIC DNA]</scope>
    <source>
        <tissue evidence="12">Flower</tissue>
    </source>
</reference>
<dbReference type="GO" id="GO:0008270">
    <property type="term" value="F:zinc ion binding"/>
    <property type="evidence" value="ECO:0007669"/>
    <property type="project" value="UniProtKB-KW"/>
</dbReference>
<keyword evidence="2" id="KW-0479">Metal-binding</keyword>
<keyword evidence="8" id="KW-0539">Nucleus</keyword>
<evidence type="ECO:0000256" key="8">
    <source>
        <dbReference type="ARBA" id="ARBA00023242"/>
    </source>
</evidence>
<protein>
    <submittedName>
        <fullName evidence="12">Uncharacterized protein</fullName>
    </submittedName>
</protein>
<evidence type="ECO:0000256" key="4">
    <source>
        <dbReference type="ARBA" id="ARBA00022833"/>
    </source>
</evidence>
<keyword evidence="7" id="KW-0804">Transcription</keyword>
<evidence type="ECO:0000259" key="11">
    <source>
        <dbReference type="PROSITE" id="PS51050"/>
    </source>
</evidence>
<keyword evidence="5" id="KW-0805">Transcription regulation</keyword>
<dbReference type="Gene3D" id="3.30.890.10">
    <property type="entry name" value="Methyl-cpg-binding Protein 2, Chain A"/>
    <property type="match status" value="1"/>
</dbReference>
<dbReference type="PANTHER" id="PTHR12396:SF10">
    <property type="entry name" value="METHYL-CPG-BINDING DOMAIN-CONTAINING PROTEIN 1-RELATED"/>
    <property type="match status" value="1"/>
</dbReference>
<dbReference type="PROSITE" id="PS51050">
    <property type="entry name" value="ZF_CW"/>
    <property type="match status" value="1"/>
</dbReference>
<accession>A0AAQ3K6W8</accession>
<evidence type="ECO:0000256" key="2">
    <source>
        <dbReference type="ARBA" id="ARBA00022723"/>
    </source>
</evidence>
<dbReference type="AlphaFoldDB" id="A0AAQ3K6W8"/>
<dbReference type="PROSITE" id="PS50982">
    <property type="entry name" value="MBD"/>
    <property type="match status" value="1"/>
</dbReference>
<name>A0AAQ3K6W8_9LILI</name>